<dbReference type="EMBL" id="JAMFTQ010000022">
    <property type="protein sequence ID" value="MCP1388716.1"/>
    <property type="molecule type" value="Genomic_DNA"/>
</dbReference>
<evidence type="ECO:0000313" key="3">
    <source>
        <dbReference type="EMBL" id="MCP1388716.1"/>
    </source>
</evidence>
<feature type="transmembrane region" description="Helical" evidence="2">
    <location>
        <begin position="138"/>
        <end position="159"/>
    </location>
</feature>
<evidence type="ECO:0000256" key="2">
    <source>
        <dbReference type="SAM" id="Phobius"/>
    </source>
</evidence>
<keyword evidence="2" id="KW-1133">Transmembrane helix</keyword>
<protein>
    <recommendedName>
        <fullName evidence="5">DUF4282 domain-containing protein</fullName>
    </recommendedName>
</protein>
<feature type="transmembrane region" description="Helical" evidence="2">
    <location>
        <begin position="102"/>
        <end position="132"/>
    </location>
</feature>
<evidence type="ECO:0000313" key="4">
    <source>
        <dbReference type="Proteomes" id="UP001204000"/>
    </source>
</evidence>
<reference evidence="3" key="1">
    <citation type="submission" date="2022-05" db="EMBL/GenBank/DDBJ databases">
        <title>Corynebacterium sp. TA-R-1 sp. nov., isolated from human feces.</title>
        <authorList>
            <person name="Shamsuzzaman M."/>
            <person name="Dahal R.H."/>
        </authorList>
    </citation>
    <scope>NUCLEOTIDE SEQUENCE</scope>
    <source>
        <strain evidence="3">TA-R-1</strain>
    </source>
</reference>
<evidence type="ECO:0000256" key="1">
    <source>
        <dbReference type="SAM" id="MobiDB-lite"/>
    </source>
</evidence>
<gene>
    <name evidence="3" type="ORF">M5J20_11075</name>
</gene>
<evidence type="ECO:0008006" key="5">
    <source>
        <dbReference type="Google" id="ProtNLM"/>
    </source>
</evidence>
<keyword evidence="2" id="KW-0812">Transmembrane</keyword>
<dbReference type="RefSeq" id="WP_253579577.1">
    <property type="nucleotide sequence ID" value="NZ_JAMFTQ010000022.1"/>
</dbReference>
<organism evidence="3 4">
    <name type="scientific">Corynebacterium stercoris</name>
    <dbReference type="NCBI Taxonomy" id="2943490"/>
    <lineage>
        <taxon>Bacteria</taxon>
        <taxon>Bacillati</taxon>
        <taxon>Actinomycetota</taxon>
        <taxon>Actinomycetes</taxon>
        <taxon>Mycobacteriales</taxon>
        <taxon>Corynebacteriaceae</taxon>
        <taxon>Corynebacterium</taxon>
    </lineage>
</organism>
<sequence length="232" mass="26333">MIDQSKEEVLKALVEFLDLTFGAATGVSVTVIVGTVALIVVILKTAVRIADRYFTAEAHLRNVKVSEELAARETSSITVERLYENYSRDLTFAKWAYLSGWYVYPLAVLFLSLALYAGILVCAILMVTWSWWFIAKALFLTLGYLVYLLVVVEILGWIVERNLRKAKLVSPNQDDRLLFWKKSEAGSANEEGDGESEIVGEKPSGSSHRDAQRQPFEVVRPFRELWRHLSKR</sequence>
<dbReference type="Proteomes" id="UP001204000">
    <property type="component" value="Unassembled WGS sequence"/>
</dbReference>
<proteinExistence type="predicted"/>
<keyword evidence="4" id="KW-1185">Reference proteome</keyword>
<feature type="region of interest" description="Disordered" evidence="1">
    <location>
        <begin position="185"/>
        <end position="215"/>
    </location>
</feature>
<name>A0ABT1G3X6_9CORY</name>
<accession>A0ABT1G3X6</accession>
<keyword evidence="2" id="KW-0472">Membrane</keyword>
<comment type="caution">
    <text evidence="3">The sequence shown here is derived from an EMBL/GenBank/DDBJ whole genome shotgun (WGS) entry which is preliminary data.</text>
</comment>
<feature type="transmembrane region" description="Helical" evidence="2">
    <location>
        <begin position="20"/>
        <end position="43"/>
    </location>
</feature>